<organism evidence="2 3">
    <name type="scientific">Rosa chinensis</name>
    <name type="common">China rose</name>
    <dbReference type="NCBI Taxonomy" id="74649"/>
    <lineage>
        <taxon>Eukaryota</taxon>
        <taxon>Viridiplantae</taxon>
        <taxon>Streptophyta</taxon>
        <taxon>Embryophyta</taxon>
        <taxon>Tracheophyta</taxon>
        <taxon>Spermatophyta</taxon>
        <taxon>Magnoliopsida</taxon>
        <taxon>eudicotyledons</taxon>
        <taxon>Gunneridae</taxon>
        <taxon>Pentapetalae</taxon>
        <taxon>rosids</taxon>
        <taxon>fabids</taxon>
        <taxon>Rosales</taxon>
        <taxon>Rosaceae</taxon>
        <taxon>Rosoideae</taxon>
        <taxon>Rosoideae incertae sedis</taxon>
        <taxon>Rosa</taxon>
    </lineage>
</organism>
<feature type="compositionally biased region" description="Basic and acidic residues" evidence="1">
    <location>
        <begin position="50"/>
        <end position="61"/>
    </location>
</feature>
<dbReference type="Gramene" id="PRQ17213">
    <property type="protein sequence ID" value="PRQ17213"/>
    <property type="gene ID" value="RchiOBHm_Chr7g0192561"/>
</dbReference>
<name>A0A2P6P5J8_ROSCH</name>
<evidence type="ECO:0000313" key="2">
    <source>
        <dbReference type="EMBL" id="PRQ17213.1"/>
    </source>
</evidence>
<dbReference type="Proteomes" id="UP000238479">
    <property type="component" value="Chromosome 7"/>
</dbReference>
<evidence type="ECO:0000313" key="3">
    <source>
        <dbReference type="Proteomes" id="UP000238479"/>
    </source>
</evidence>
<dbReference type="EMBL" id="PDCK01000045">
    <property type="protein sequence ID" value="PRQ17213.1"/>
    <property type="molecule type" value="Genomic_DNA"/>
</dbReference>
<comment type="caution">
    <text evidence="2">The sequence shown here is derived from an EMBL/GenBank/DDBJ whole genome shotgun (WGS) entry which is preliminary data.</text>
</comment>
<protein>
    <submittedName>
        <fullName evidence="2">Uncharacterized protein</fullName>
    </submittedName>
</protein>
<proteinExistence type="predicted"/>
<gene>
    <name evidence="2" type="ORF">RchiOBHm_Chr7g0192561</name>
</gene>
<dbReference type="OMA" id="YIQQKHK"/>
<feature type="region of interest" description="Disordered" evidence="1">
    <location>
        <begin position="41"/>
        <end position="74"/>
    </location>
</feature>
<dbReference type="PANTHER" id="PTHR38224">
    <property type="entry name" value="PHLOEM SPECIFIC PROTEIN"/>
    <property type="match status" value="1"/>
</dbReference>
<sequence length="125" mass="14547">MRRSSYDHARHQTGSDYYSHVNRMARAPSVLTDVPHYGALFSNNPVPSNEAHRGGHYDQHQQRQHHQHNPEPGRNVVQVTETVAQCDRDGNCVVIEEKVDVEADDYIQQKHKGFELFKWKTFKPR</sequence>
<reference evidence="2 3" key="1">
    <citation type="journal article" date="2018" name="Nat. Genet.">
        <title>The Rosa genome provides new insights in the design of modern roses.</title>
        <authorList>
            <person name="Bendahmane M."/>
        </authorList>
    </citation>
    <scope>NUCLEOTIDE SEQUENCE [LARGE SCALE GENOMIC DNA]</scope>
    <source>
        <strain evidence="3">cv. Old Blush</strain>
    </source>
</reference>
<dbReference type="PANTHER" id="PTHR38224:SF1">
    <property type="entry name" value="PHLOEM SPECIFIC PROTEIN"/>
    <property type="match status" value="1"/>
</dbReference>
<dbReference type="AlphaFoldDB" id="A0A2P6P5J8"/>
<keyword evidence="3" id="KW-1185">Reference proteome</keyword>
<evidence type="ECO:0000256" key="1">
    <source>
        <dbReference type="SAM" id="MobiDB-lite"/>
    </source>
</evidence>
<accession>A0A2P6P5J8</accession>